<protein>
    <submittedName>
        <fullName evidence="9">Cystatin domain-containing protein 1-like</fullName>
    </submittedName>
</protein>
<keyword evidence="7" id="KW-1015">Disulfide bond</keyword>
<comment type="subcellular location">
    <subcellularLocation>
        <location evidence="1">Secreted</location>
    </subcellularLocation>
</comment>
<organism evidence="9">
    <name type="scientific">Castor canadensis</name>
    <name type="common">American beaver</name>
    <dbReference type="NCBI Taxonomy" id="51338"/>
    <lineage>
        <taxon>Eukaryota</taxon>
        <taxon>Metazoa</taxon>
        <taxon>Chordata</taxon>
        <taxon>Craniata</taxon>
        <taxon>Vertebrata</taxon>
        <taxon>Euteleostomi</taxon>
        <taxon>Mammalia</taxon>
        <taxon>Eutheria</taxon>
        <taxon>Euarchontoglires</taxon>
        <taxon>Glires</taxon>
        <taxon>Rodentia</taxon>
        <taxon>Castorimorpha</taxon>
        <taxon>Castoridae</taxon>
        <taxon>Castor</taxon>
    </lineage>
</organism>
<evidence type="ECO:0000256" key="7">
    <source>
        <dbReference type="ARBA" id="ARBA00023157"/>
    </source>
</evidence>
<evidence type="ECO:0000256" key="4">
    <source>
        <dbReference type="ARBA" id="ARBA00022690"/>
    </source>
</evidence>
<evidence type="ECO:0000313" key="8">
    <source>
        <dbReference type="Proteomes" id="UP001732720"/>
    </source>
</evidence>
<gene>
    <name evidence="9" type="primary">LOC109697973</name>
</gene>
<evidence type="ECO:0000256" key="5">
    <source>
        <dbReference type="ARBA" id="ARBA00022704"/>
    </source>
</evidence>
<dbReference type="SUPFAM" id="SSF54403">
    <property type="entry name" value="Cystatin/monellin"/>
    <property type="match status" value="1"/>
</dbReference>
<dbReference type="SMART" id="SM00043">
    <property type="entry name" value="CY"/>
    <property type="match status" value="1"/>
</dbReference>
<dbReference type="Pfam" id="PF00031">
    <property type="entry name" value="Cystatin"/>
    <property type="match status" value="1"/>
</dbReference>
<keyword evidence="4" id="KW-0646">Protease inhibitor</keyword>
<dbReference type="RefSeq" id="XP_020037476.2">
    <property type="nucleotide sequence ID" value="XM_020181887.2"/>
</dbReference>
<comment type="similarity">
    <text evidence="2">Belongs to the cystatin family.</text>
</comment>
<evidence type="ECO:0000256" key="1">
    <source>
        <dbReference type="ARBA" id="ARBA00004613"/>
    </source>
</evidence>
<keyword evidence="3" id="KW-0964">Secreted</keyword>
<keyword evidence="5" id="KW-0789">Thiol protease inhibitor</keyword>
<keyword evidence="6" id="KW-0732">Signal</keyword>
<dbReference type="CDD" id="cd00042">
    <property type="entry name" value="CY"/>
    <property type="match status" value="1"/>
</dbReference>
<dbReference type="AlphaFoldDB" id="A0A8B7VZY1"/>
<evidence type="ECO:0000256" key="6">
    <source>
        <dbReference type="ARBA" id="ARBA00022729"/>
    </source>
</evidence>
<name>A0A8B7VZY1_CASCN</name>
<dbReference type="GO" id="GO:0005576">
    <property type="term" value="C:extracellular region"/>
    <property type="evidence" value="ECO:0007669"/>
    <property type="project" value="UniProtKB-SubCell"/>
</dbReference>
<dbReference type="Gene3D" id="3.10.450.10">
    <property type="match status" value="1"/>
</dbReference>
<sequence length="153" mass="17741">MLWKVPLLMGLIVLGTHIWTIQKEFVDISKNLDYFMASVEYAVTQFNDDNTEENTYRLLEIGRAQKKTWTMIFLMDLDMGRTICKKRDENTDNCPMQEGPGEKKVHCTFHVDARPWFSQFTLLYSSCNADVGEDRVPVQSQLKLPLPLECDSL</sequence>
<proteinExistence type="inferred from homology"/>
<dbReference type="OrthoDB" id="9829654at2759"/>
<evidence type="ECO:0000256" key="2">
    <source>
        <dbReference type="ARBA" id="ARBA00009403"/>
    </source>
</evidence>
<dbReference type="PANTHER" id="PTHR47393">
    <property type="entry name" value="CYSTATIN-12-RELATED"/>
    <property type="match status" value="1"/>
</dbReference>
<dbReference type="GeneID" id="109697973"/>
<reference evidence="9" key="1">
    <citation type="submission" date="2025-08" db="UniProtKB">
        <authorList>
            <consortium name="RefSeq"/>
        </authorList>
    </citation>
    <scope>IDENTIFICATION</scope>
</reference>
<accession>A0A8B7VZY1</accession>
<dbReference type="PANTHER" id="PTHR47393:SF4">
    <property type="entry name" value="CYSTATIN-14"/>
    <property type="match status" value="1"/>
</dbReference>
<dbReference type="InterPro" id="IPR052333">
    <property type="entry name" value="Cystatin_spermatogenesis"/>
</dbReference>
<dbReference type="GO" id="GO:0004869">
    <property type="term" value="F:cysteine-type endopeptidase inhibitor activity"/>
    <property type="evidence" value="ECO:0007669"/>
    <property type="project" value="UniProtKB-KW"/>
</dbReference>
<dbReference type="InterPro" id="IPR000010">
    <property type="entry name" value="Cystatin_dom"/>
</dbReference>
<evidence type="ECO:0000256" key="3">
    <source>
        <dbReference type="ARBA" id="ARBA00022525"/>
    </source>
</evidence>
<dbReference type="KEGG" id="ccan:109697973"/>
<keyword evidence="8" id="KW-1185">Reference proteome</keyword>
<evidence type="ECO:0000313" key="9">
    <source>
        <dbReference type="RefSeq" id="XP_020037476.2"/>
    </source>
</evidence>
<dbReference type="Proteomes" id="UP001732720">
    <property type="component" value="Chromosome 5"/>
</dbReference>
<dbReference type="InterPro" id="IPR046350">
    <property type="entry name" value="Cystatin_sf"/>
</dbReference>